<evidence type="ECO:0000259" key="2">
    <source>
        <dbReference type="Pfam" id="PF13476"/>
    </source>
</evidence>
<dbReference type="InterPro" id="IPR027417">
    <property type="entry name" value="P-loop_NTPase"/>
</dbReference>
<dbReference type="PANTHER" id="PTHR32114:SF2">
    <property type="entry name" value="ABC TRANSPORTER ABCH.3"/>
    <property type="match status" value="1"/>
</dbReference>
<keyword evidence="4" id="KW-1185">Reference proteome</keyword>
<protein>
    <submittedName>
        <fullName evidence="3">DNA sulfur modification protein DndD</fullName>
    </submittedName>
</protein>
<name>A0A4R4E5C9_9BACT</name>
<dbReference type="OrthoDB" id="9795626at2"/>
<comment type="caution">
    <text evidence="3">The sequence shown here is derived from an EMBL/GenBank/DDBJ whole genome shotgun (WGS) entry which is preliminary data.</text>
</comment>
<proteinExistence type="predicted"/>
<dbReference type="InterPro" id="IPR038729">
    <property type="entry name" value="Rad50/SbcC_AAA"/>
</dbReference>
<feature type="coiled-coil region" evidence="1">
    <location>
        <begin position="199"/>
        <end position="270"/>
    </location>
</feature>
<dbReference type="GO" id="GO:0006302">
    <property type="term" value="P:double-strand break repair"/>
    <property type="evidence" value="ECO:0007669"/>
    <property type="project" value="InterPro"/>
</dbReference>
<dbReference type="Pfam" id="PF13476">
    <property type="entry name" value="AAA_23"/>
    <property type="match status" value="1"/>
</dbReference>
<dbReference type="GO" id="GO:0016887">
    <property type="term" value="F:ATP hydrolysis activity"/>
    <property type="evidence" value="ECO:0007669"/>
    <property type="project" value="InterPro"/>
</dbReference>
<evidence type="ECO:0000256" key="1">
    <source>
        <dbReference type="SAM" id="Coils"/>
    </source>
</evidence>
<reference evidence="3 4" key="1">
    <citation type="submission" date="2019-03" db="EMBL/GenBank/DDBJ databases">
        <authorList>
            <person name="Kim M.K.M."/>
        </authorList>
    </citation>
    <scope>NUCLEOTIDE SEQUENCE [LARGE SCALE GENOMIC DNA]</scope>
    <source>
        <strain evidence="3 4">17J68-15</strain>
    </source>
</reference>
<feature type="domain" description="Rad50/SbcC-type AAA" evidence="2">
    <location>
        <begin position="5"/>
        <end position="263"/>
    </location>
</feature>
<evidence type="ECO:0000313" key="3">
    <source>
        <dbReference type="EMBL" id="TCZ74063.1"/>
    </source>
</evidence>
<accession>A0A4R4E5C9</accession>
<dbReference type="Gene3D" id="3.40.50.300">
    <property type="entry name" value="P-loop containing nucleotide triphosphate hydrolases"/>
    <property type="match status" value="2"/>
</dbReference>
<evidence type="ECO:0000313" key="4">
    <source>
        <dbReference type="Proteomes" id="UP000295164"/>
    </source>
</evidence>
<dbReference type="NCBIfam" id="TIGR03185">
    <property type="entry name" value="DNA_S_dndD"/>
    <property type="match status" value="1"/>
</dbReference>
<dbReference type="EMBL" id="SKFH01000003">
    <property type="protein sequence ID" value="TCZ74063.1"/>
    <property type="molecule type" value="Genomic_DNA"/>
</dbReference>
<sequence>MKIAKVFLENFKPYYGLNEIDFSTYGKKNVILIGGINGQGKTSFLVSLVWCLYGEKISVIDEVFRKEVKGNYTQYLNRSLNWAAKEKGKTKFSVTMIFQDVELSEGILENAKKLATIEIMREYDIEAGEEKLTIKVDGDDLELVKDEEEKRLFINDYIIPLESAKFIFFNAERIASIADLSIREQGGFLNDALGKILGLSVYENLIEDLENTKSDLKKQSADRSILAQIDANQNAIEIKNSRIRDLESQLEELEERLLQVNKEIASYDEYLIKQGVKPNTQSIAELYSLREQLESSKSSVSEKLFELIEIIPYAISAGNLQELVDQLDIEEEFHSKRYGQEAIKEQAETFVEELFNKEPFPDDDIKFKQKNFYAEKAESLLEKLLLGGNAKEVQLELEHGLSRNDIESVKKLYRNIVYKSKDIYEEAFSSFNKIENELNEVNRSIRRIEGAMQDDIVNEFRQKKEKAERERDKVLGLVGEKRGEIENRLKPEILSLEEKNKNLLDKVTIVQGLQEQINYITKLSATLNEFVRKQKQEKCDRLGDTVSKELNLLMHRKDFINKVSVTILPENAGLEVNLYDCRGERVPQDSLSEGEKQVYISALMKAILEESVVEYPVFIDTPLGRLDLDHRDNMIEYYYPNLSEQVIVLAQNAEIDGKRAKKMKDHLANTYLLKNTGNRTKILQDYFN</sequence>
<gene>
    <name evidence="3" type="primary">dndD</name>
    <name evidence="3" type="ORF">E0486_03025</name>
</gene>
<dbReference type="AlphaFoldDB" id="A0A4R4E5C9"/>
<feature type="coiled-coil region" evidence="1">
    <location>
        <begin position="431"/>
        <end position="477"/>
    </location>
</feature>
<organism evidence="3 4">
    <name type="scientific">Flaviaesturariibacter aridisoli</name>
    <dbReference type="NCBI Taxonomy" id="2545761"/>
    <lineage>
        <taxon>Bacteria</taxon>
        <taxon>Pseudomonadati</taxon>
        <taxon>Bacteroidota</taxon>
        <taxon>Chitinophagia</taxon>
        <taxon>Chitinophagales</taxon>
        <taxon>Chitinophagaceae</taxon>
        <taxon>Flaviaestuariibacter</taxon>
    </lineage>
</organism>
<dbReference type="SUPFAM" id="SSF52540">
    <property type="entry name" value="P-loop containing nucleoside triphosphate hydrolases"/>
    <property type="match status" value="1"/>
</dbReference>
<keyword evidence="1" id="KW-0175">Coiled coil</keyword>
<dbReference type="InterPro" id="IPR017599">
    <property type="entry name" value="DNA_S_DndD"/>
</dbReference>
<dbReference type="Proteomes" id="UP000295164">
    <property type="component" value="Unassembled WGS sequence"/>
</dbReference>
<dbReference type="PANTHER" id="PTHR32114">
    <property type="entry name" value="ABC TRANSPORTER ABCH.3"/>
    <property type="match status" value="1"/>
</dbReference>
<dbReference type="RefSeq" id="WP_131850662.1">
    <property type="nucleotide sequence ID" value="NZ_SKFH01000003.1"/>
</dbReference>